<dbReference type="PANTHER" id="PTHR35007:SF4">
    <property type="entry name" value="CONSERVED TRANSMEMBRANE PROTEIN-RELATED"/>
    <property type="match status" value="1"/>
</dbReference>
<keyword evidence="2" id="KW-0472">Membrane</keyword>
<dbReference type="EMBL" id="JBHSWJ010000002">
    <property type="protein sequence ID" value="MFC6712636.1"/>
    <property type="molecule type" value="Genomic_DNA"/>
</dbReference>
<comment type="caution">
    <text evidence="3">The sequence shown here is derived from an EMBL/GenBank/DDBJ whole genome shotgun (WGS) entry which is preliminary data.</text>
</comment>
<keyword evidence="2" id="KW-1133">Transmembrane helix</keyword>
<sequence length="235" mass="24716">MSLLVALLGAAAVLAWPRRTIPIPVRRSAQTHARRRRPSFTGRRRRQARRRSAITQLLRSVSPALRAGVPPTVAVANAARLTADSVLDPLFGEAMSQLALRAEAGLELAPVFRALGTDFDLPQLEVVAAAWAMSDELGCSLTDAVAAAVSLLEAADDRERALRVAVAGARATMHLLTGLPAAGVGIAALAGVPPGQLYTGVAGLGALSVGVVLILLGRWWSGRLMRRCVRSEVLS</sequence>
<proteinExistence type="predicted"/>
<keyword evidence="2" id="KW-0812">Transmembrane</keyword>
<organism evidence="3 4">
    <name type="scientific">Branchiibius cervicis</name>
    <dbReference type="NCBI Taxonomy" id="908252"/>
    <lineage>
        <taxon>Bacteria</taxon>
        <taxon>Bacillati</taxon>
        <taxon>Actinomycetota</taxon>
        <taxon>Actinomycetes</taxon>
        <taxon>Micrococcales</taxon>
        <taxon>Dermacoccaceae</taxon>
        <taxon>Branchiibius</taxon>
    </lineage>
</organism>
<evidence type="ECO:0000256" key="1">
    <source>
        <dbReference type="SAM" id="MobiDB-lite"/>
    </source>
</evidence>
<dbReference type="RefSeq" id="WP_377820108.1">
    <property type="nucleotide sequence ID" value="NZ_JBHSWJ010000002.1"/>
</dbReference>
<accession>A0ABW2ANU6</accession>
<evidence type="ECO:0000313" key="3">
    <source>
        <dbReference type="EMBL" id="MFC6712636.1"/>
    </source>
</evidence>
<name>A0ABW2ANU6_9MICO</name>
<gene>
    <name evidence="3" type="ORF">ACFQBT_01720</name>
</gene>
<evidence type="ECO:0000313" key="4">
    <source>
        <dbReference type="Proteomes" id="UP001596356"/>
    </source>
</evidence>
<dbReference type="Proteomes" id="UP001596356">
    <property type="component" value="Unassembled WGS sequence"/>
</dbReference>
<feature type="transmembrane region" description="Helical" evidence="2">
    <location>
        <begin position="197"/>
        <end position="217"/>
    </location>
</feature>
<evidence type="ECO:0000256" key="2">
    <source>
        <dbReference type="SAM" id="Phobius"/>
    </source>
</evidence>
<feature type="region of interest" description="Disordered" evidence="1">
    <location>
        <begin position="27"/>
        <end position="46"/>
    </location>
</feature>
<protein>
    <submittedName>
        <fullName evidence="3">Type II secretion system F family protein</fullName>
    </submittedName>
</protein>
<dbReference type="PANTHER" id="PTHR35007">
    <property type="entry name" value="INTEGRAL MEMBRANE PROTEIN-RELATED"/>
    <property type="match status" value="1"/>
</dbReference>
<keyword evidence="4" id="KW-1185">Reference proteome</keyword>
<feature type="compositionally biased region" description="Basic residues" evidence="1">
    <location>
        <begin position="32"/>
        <end position="46"/>
    </location>
</feature>
<reference evidence="4" key="1">
    <citation type="journal article" date="2019" name="Int. J. Syst. Evol. Microbiol.">
        <title>The Global Catalogue of Microorganisms (GCM) 10K type strain sequencing project: providing services to taxonomists for standard genome sequencing and annotation.</title>
        <authorList>
            <consortium name="The Broad Institute Genomics Platform"/>
            <consortium name="The Broad Institute Genome Sequencing Center for Infectious Disease"/>
            <person name="Wu L."/>
            <person name="Ma J."/>
        </authorList>
    </citation>
    <scope>NUCLEOTIDE SEQUENCE [LARGE SCALE GENOMIC DNA]</scope>
    <source>
        <strain evidence="4">NBRC 106593</strain>
    </source>
</reference>